<evidence type="ECO:0000256" key="3">
    <source>
        <dbReference type="ARBA" id="ARBA00022989"/>
    </source>
</evidence>
<keyword evidence="8" id="KW-1185">Reference proteome</keyword>
<sequence length="563" mass="62928">MLLGRIRSKTVLKKCAYRWIRPRSLLLFVLGVALYHGAVWYLGGESTPAGDFIRLRVPSKGRAGGGAPVLREEEWLSLNDKDRWRANYDVLVRYLAGERARGQLHPVVLFAWADWAPTRCPRRRPRCGEFAGGEWGAKTGPVVERVVLVAEGRNLETQAAQEAAADSGVFGRGRMAAGAGQIGEGQAEQVLADTGEVVARGRRVRALRLPRLEQRVARAYRGANEQTVELEAADFALASAAARRAAAAEAVNAAHPAYRAYVERLAAEHAGAARARRGKKYFSELIQLRPGGRRGQVDARFGKAGRGPPAHETAPQMRRLMRCWERFARNEQLLYWLAHGTLLGWYWQGTALEWDSDHDVQLPMRQLEHLALHFNASLLLFEDGGEVGRYYLDINDHYRLAEKDPDNIIDGRLIDVDTGMYIDLTGIRAEGGKYTDGAHHVFHTLAYLDPLRITLFDGLEAPIPHAVTSVLMSEYESGLFMDTFQGYHFDHEVRGWVSSACDECFDRDLALEWRAHTDARAAFCERHGSPLYTECCGLLQIIPPEPAEGHIAKLSAYFKEKGY</sequence>
<keyword evidence="4 5" id="KW-0472">Membrane</keyword>
<dbReference type="EMBL" id="AE016816">
    <property type="protein sequence ID" value="AAS51367.2"/>
    <property type="molecule type" value="Genomic_DNA"/>
</dbReference>
<dbReference type="GeneID" id="4619675"/>
<evidence type="ECO:0000313" key="8">
    <source>
        <dbReference type="Proteomes" id="UP000000591"/>
    </source>
</evidence>
<accession>Q75BX9</accession>
<gene>
    <name evidence="7" type="ORF">AGOS_ACR141W</name>
</gene>
<dbReference type="STRING" id="284811.Q75BX9"/>
<evidence type="ECO:0000256" key="1">
    <source>
        <dbReference type="ARBA" id="ARBA00004167"/>
    </source>
</evidence>
<dbReference type="InParanoid" id="Q75BX9"/>
<evidence type="ECO:0000256" key="5">
    <source>
        <dbReference type="SAM" id="Phobius"/>
    </source>
</evidence>
<keyword evidence="3 5" id="KW-1133">Transmembrane helix</keyword>
<dbReference type="AlphaFoldDB" id="Q75BX9"/>
<organism evidence="7 8">
    <name type="scientific">Eremothecium gossypii (strain ATCC 10895 / CBS 109.51 / FGSC 9923 / NRRL Y-1056)</name>
    <name type="common">Yeast</name>
    <name type="synonym">Ashbya gossypii</name>
    <dbReference type="NCBI Taxonomy" id="284811"/>
    <lineage>
        <taxon>Eukaryota</taxon>
        <taxon>Fungi</taxon>
        <taxon>Dikarya</taxon>
        <taxon>Ascomycota</taxon>
        <taxon>Saccharomycotina</taxon>
        <taxon>Saccharomycetes</taxon>
        <taxon>Saccharomycetales</taxon>
        <taxon>Saccharomycetaceae</taxon>
        <taxon>Eremothecium</taxon>
    </lineage>
</organism>
<reference evidence="8" key="2">
    <citation type="journal article" date="2013" name="G3 (Bethesda)">
        <title>Genomes of Ashbya fungi isolated from insects reveal four mating-type loci, numerous translocations, lack of transposons, and distinct gene duplications.</title>
        <authorList>
            <person name="Dietrich F.S."/>
            <person name="Voegeli S."/>
            <person name="Kuo S."/>
            <person name="Philippsen P."/>
        </authorList>
    </citation>
    <scope>GENOME REANNOTATION</scope>
    <source>
        <strain evidence="8">ATCC 10895 / CBS 109.51 / FGSC 9923 / NRRL Y-1056</strain>
    </source>
</reference>
<dbReference type="KEGG" id="ago:AGOS_ACR141W"/>
<dbReference type="InterPro" id="IPR007074">
    <property type="entry name" value="LicD/FKTN/FKRP_NTP_transf"/>
</dbReference>
<dbReference type="Proteomes" id="UP000000591">
    <property type="component" value="Chromosome III"/>
</dbReference>
<evidence type="ECO:0000256" key="2">
    <source>
        <dbReference type="ARBA" id="ARBA00022692"/>
    </source>
</evidence>
<evidence type="ECO:0000313" key="7">
    <source>
        <dbReference type="EMBL" id="AAS51367.2"/>
    </source>
</evidence>
<feature type="domain" description="LicD/FKTN/FKRP nucleotidyltransferase" evidence="6">
    <location>
        <begin position="329"/>
        <end position="428"/>
    </location>
</feature>
<dbReference type="InterPro" id="IPR009644">
    <property type="entry name" value="FKTN/MNN4/W02B3.4-1"/>
</dbReference>
<dbReference type="OrthoDB" id="4033768at2759"/>
<keyword evidence="2 5" id="KW-0812">Transmembrane</keyword>
<proteinExistence type="predicted"/>
<name>Q75BX9_EREGS</name>
<dbReference type="Pfam" id="PF04991">
    <property type="entry name" value="LicD"/>
    <property type="match status" value="1"/>
</dbReference>
<dbReference type="PANTHER" id="PTHR15407">
    <property type="entry name" value="FUKUTIN-RELATED"/>
    <property type="match status" value="1"/>
</dbReference>
<comment type="subcellular location">
    <subcellularLocation>
        <location evidence="1">Membrane</location>
        <topology evidence="1">Single-pass membrane protein</topology>
    </subcellularLocation>
</comment>
<dbReference type="GO" id="GO:0009100">
    <property type="term" value="P:glycoprotein metabolic process"/>
    <property type="evidence" value="ECO:0007669"/>
    <property type="project" value="UniProtKB-ARBA"/>
</dbReference>
<dbReference type="GO" id="GO:0016020">
    <property type="term" value="C:membrane"/>
    <property type="evidence" value="ECO:0007669"/>
    <property type="project" value="UniProtKB-SubCell"/>
</dbReference>
<feature type="transmembrane region" description="Helical" evidence="5">
    <location>
        <begin position="24"/>
        <end position="43"/>
    </location>
</feature>
<protein>
    <submittedName>
        <fullName evidence="7">ACR141Wp</fullName>
    </submittedName>
</protein>
<dbReference type="PANTHER" id="PTHR15407:SF28">
    <property type="entry name" value="RIBITOL-5-PHOSPHATE TRANSFERASE FKTN"/>
    <property type="match status" value="1"/>
</dbReference>
<dbReference type="RefSeq" id="NP_983543.2">
    <property type="nucleotide sequence ID" value="NM_208896.2"/>
</dbReference>
<reference evidence="7 8" key="1">
    <citation type="journal article" date="2004" name="Science">
        <title>The Ashbya gossypii genome as a tool for mapping the ancient Saccharomyces cerevisiae genome.</title>
        <authorList>
            <person name="Dietrich F.S."/>
            <person name="Voegeli S."/>
            <person name="Brachat S."/>
            <person name="Lerch A."/>
            <person name="Gates K."/>
            <person name="Steiner S."/>
            <person name="Mohr C."/>
            <person name="Pohlmann R."/>
            <person name="Luedi P."/>
            <person name="Choi S."/>
            <person name="Wing R.A."/>
            <person name="Flavier A."/>
            <person name="Gaffney T.D."/>
            <person name="Philippsen P."/>
        </authorList>
    </citation>
    <scope>NUCLEOTIDE SEQUENCE [LARGE SCALE GENOMIC DNA]</scope>
    <source>
        <strain evidence="8">ATCC 10895 / CBS 109.51 / FGSC 9923 / NRRL Y-1056</strain>
    </source>
</reference>
<evidence type="ECO:0000256" key="4">
    <source>
        <dbReference type="ARBA" id="ARBA00023136"/>
    </source>
</evidence>
<evidence type="ECO:0000259" key="6">
    <source>
        <dbReference type="Pfam" id="PF04991"/>
    </source>
</evidence>
<dbReference type="HOGENOM" id="CLU_485675_0_0_1"/>
<dbReference type="eggNOG" id="ENOG502QREF">
    <property type="taxonomic scope" value="Eukaryota"/>
</dbReference>